<name>A0ABT1IRJ4_9ACTN</name>
<sequence>MRTTRAFDLAYRLAVAAGARARVRRRPDGGYRVEAEIPGDLGEEAHRAVLTALAAADRFGHVYLAASHSVWAEIDEESTQ</sequence>
<proteinExistence type="predicted"/>
<keyword evidence="2" id="KW-1185">Reference proteome</keyword>
<dbReference type="EMBL" id="JAMZDX010000001">
    <property type="protein sequence ID" value="MCP2307719.1"/>
    <property type="molecule type" value="Genomic_DNA"/>
</dbReference>
<comment type="caution">
    <text evidence="1">The sequence shown here is derived from an EMBL/GenBank/DDBJ whole genome shotgun (WGS) entry which is preliminary data.</text>
</comment>
<protein>
    <submittedName>
        <fullName evidence="1">Uncharacterized protein</fullName>
    </submittedName>
</protein>
<accession>A0ABT1IRJ4</accession>
<dbReference type="RefSeq" id="WP_253793824.1">
    <property type="nucleotide sequence ID" value="NZ_BAAAUB010000058.1"/>
</dbReference>
<reference evidence="1 2" key="1">
    <citation type="submission" date="2022-06" db="EMBL/GenBank/DDBJ databases">
        <title>Sequencing the genomes of 1000 actinobacteria strains.</title>
        <authorList>
            <person name="Klenk H.-P."/>
        </authorList>
    </citation>
    <scope>NUCLEOTIDE SEQUENCE [LARGE SCALE GENOMIC DNA]</scope>
    <source>
        <strain evidence="1 2">DSM 41656</strain>
    </source>
</reference>
<gene>
    <name evidence="1" type="ORF">FHR36_000811</name>
</gene>
<dbReference type="Proteomes" id="UP001206483">
    <property type="component" value="Unassembled WGS sequence"/>
</dbReference>
<evidence type="ECO:0000313" key="2">
    <source>
        <dbReference type="Proteomes" id="UP001206483"/>
    </source>
</evidence>
<evidence type="ECO:0000313" key="1">
    <source>
        <dbReference type="EMBL" id="MCP2307719.1"/>
    </source>
</evidence>
<organism evidence="1 2">
    <name type="scientific">Kitasatospora paracochleata</name>
    <dbReference type="NCBI Taxonomy" id="58354"/>
    <lineage>
        <taxon>Bacteria</taxon>
        <taxon>Bacillati</taxon>
        <taxon>Actinomycetota</taxon>
        <taxon>Actinomycetes</taxon>
        <taxon>Kitasatosporales</taxon>
        <taxon>Streptomycetaceae</taxon>
        <taxon>Kitasatospora</taxon>
    </lineage>
</organism>